<keyword evidence="6" id="KW-0732">Signal</keyword>
<dbReference type="GO" id="GO:0009277">
    <property type="term" value="C:fungal-type cell wall"/>
    <property type="evidence" value="ECO:0007669"/>
    <property type="project" value="InterPro"/>
</dbReference>
<feature type="chain" id="PRO_5041782600" description="Hydrophobin" evidence="6">
    <location>
        <begin position="25"/>
        <end position="119"/>
    </location>
</feature>
<keyword evidence="3 6" id="KW-0134">Cell wall</keyword>
<feature type="signal peptide" evidence="6">
    <location>
        <begin position="1"/>
        <end position="24"/>
    </location>
</feature>
<keyword evidence="4 6" id="KW-0964">Secreted</keyword>
<dbReference type="InterPro" id="IPR001338">
    <property type="entry name" value="Class_I_Hydrophobin"/>
</dbReference>
<dbReference type="CDD" id="cd23507">
    <property type="entry name" value="hydrophobin_I"/>
    <property type="match status" value="1"/>
</dbReference>
<evidence type="ECO:0000313" key="8">
    <source>
        <dbReference type="Proteomes" id="UP001201163"/>
    </source>
</evidence>
<dbReference type="AlphaFoldDB" id="A0AAD4LH45"/>
<organism evidence="7 8">
    <name type="scientific">Lactarius akahatsu</name>
    <dbReference type="NCBI Taxonomy" id="416441"/>
    <lineage>
        <taxon>Eukaryota</taxon>
        <taxon>Fungi</taxon>
        <taxon>Dikarya</taxon>
        <taxon>Basidiomycota</taxon>
        <taxon>Agaricomycotina</taxon>
        <taxon>Agaricomycetes</taxon>
        <taxon>Russulales</taxon>
        <taxon>Russulaceae</taxon>
        <taxon>Lactarius</taxon>
    </lineage>
</organism>
<accession>A0AAD4LH45</accession>
<comment type="similarity">
    <text evidence="2 6">Belongs to the fungal hydrophobin family.</text>
</comment>
<name>A0AAD4LH45_9AGAM</name>
<keyword evidence="5 6" id="KW-1015">Disulfide bond</keyword>
<evidence type="ECO:0000256" key="2">
    <source>
        <dbReference type="ARBA" id="ARBA00010446"/>
    </source>
</evidence>
<dbReference type="SMART" id="SM00075">
    <property type="entry name" value="HYDRO"/>
    <property type="match status" value="1"/>
</dbReference>
<comment type="caution">
    <text evidence="7">The sequence shown here is derived from an EMBL/GenBank/DDBJ whole genome shotgun (WGS) entry which is preliminary data.</text>
</comment>
<dbReference type="Proteomes" id="UP001201163">
    <property type="component" value="Unassembled WGS sequence"/>
</dbReference>
<evidence type="ECO:0000256" key="3">
    <source>
        <dbReference type="ARBA" id="ARBA00022512"/>
    </source>
</evidence>
<protein>
    <recommendedName>
        <fullName evidence="6">Hydrophobin</fullName>
    </recommendedName>
</protein>
<gene>
    <name evidence="7" type="ORF">EDB92DRAFT_664745</name>
</gene>
<keyword evidence="8" id="KW-1185">Reference proteome</keyword>
<evidence type="ECO:0000256" key="1">
    <source>
        <dbReference type="ARBA" id="ARBA00004191"/>
    </source>
</evidence>
<sequence>MVPYKPIVSLIVAFAAASSATASATPLHRRGNGGYSPPYAPPVPRAQCSVAHSKCCKEYTSSQNPSMVALAQSLGVVLNSVVGVATGCSALGSTCNNQAVCCTNTQYGVINVGCSPISL</sequence>
<reference evidence="7" key="1">
    <citation type="submission" date="2022-01" db="EMBL/GenBank/DDBJ databases">
        <title>Comparative genomics reveals a dynamic genome evolution in the ectomycorrhizal milk-cap (Lactarius) mushrooms.</title>
        <authorList>
            <consortium name="DOE Joint Genome Institute"/>
            <person name="Lebreton A."/>
            <person name="Tang N."/>
            <person name="Kuo A."/>
            <person name="LaButti K."/>
            <person name="Drula E."/>
            <person name="Barry K."/>
            <person name="Clum A."/>
            <person name="Lipzen A."/>
            <person name="Mousain D."/>
            <person name="Ng V."/>
            <person name="Wang R."/>
            <person name="Wang X."/>
            <person name="Dai Y."/>
            <person name="Henrissat B."/>
            <person name="Grigoriev I.V."/>
            <person name="Guerin-Laguette A."/>
            <person name="Yu F."/>
            <person name="Martin F.M."/>
        </authorList>
    </citation>
    <scope>NUCLEOTIDE SEQUENCE</scope>
    <source>
        <strain evidence="7">QP</strain>
    </source>
</reference>
<proteinExistence type="inferred from homology"/>
<dbReference type="Pfam" id="PF01185">
    <property type="entry name" value="Hydrophobin"/>
    <property type="match status" value="1"/>
</dbReference>
<evidence type="ECO:0000313" key="7">
    <source>
        <dbReference type="EMBL" id="KAH8991547.1"/>
    </source>
</evidence>
<evidence type="ECO:0000256" key="6">
    <source>
        <dbReference type="RuleBase" id="RU365009"/>
    </source>
</evidence>
<dbReference type="EMBL" id="JAKELL010000026">
    <property type="protein sequence ID" value="KAH8991547.1"/>
    <property type="molecule type" value="Genomic_DNA"/>
</dbReference>
<dbReference type="GO" id="GO:0005199">
    <property type="term" value="F:structural constituent of cell wall"/>
    <property type="evidence" value="ECO:0007669"/>
    <property type="project" value="InterPro"/>
</dbReference>
<comment type="subcellular location">
    <subcellularLocation>
        <location evidence="1 6">Secreted</location>
        <location evidence="1 6">Cell wall</location>
    </subcellularLocation>
</comment>
<evidence type="ECO:0000256" key="4">
    <source>
        <dbReference type="ARBA" id="ARBA00022525"/>
    </source>
</evidence>
<evidence type="ECO:0000256" key="5">
    <source>
        <dbReference type="ARBA" id="ARBA00023157"/>
    </source>
</evidence>